<dbReference type="EMBL" id="JAHXZJ010001492">
    <property type="protein sequence ID" value="KAH0552031.1"/>
    <property type="molecule type" value="Genomic_DNA"/>
</dbReference>
<gene>
    <name evidence="1" type="ORF">KQX54_004305</name>
</gene>
<name>A0AAV7IHX8_COTGL</name>
<protein>
    <submittedName>
        <fullName evidence="1">Uncharacterized protein</fullName>
    </submittedName>
</protein>
<proteinExistence type="predicted"/>
<comment type="caution">
    <text evidence="1">The sequence shown here is derived from an EMBL/GenBank/DDBJ whole genome shotgun (WGS) entry which is preliminary data.</text>
</comment>
<sequence length="89" mass="9362">MTGLRWPVCSHAGAASGFSESRVEDKGRTGTAGAGIEVVGCPYQPKDEERASPRVRSSTSLQHCDVGVVIISSSPPLSLSFLSTYTTAY</sequence>
<dbReference type="Proteomes" id="UP000826195">
    <property type="component" value="Unassembled WGS sequence"/>
</dbReference>
<evidence type="ECO:0000313" key="2">
    <source>
        <dbReference type="Proteomes" id="UP000826195"/>
    </source>
</evidence>
<keyword evidence="2" id="KW-1185">Reference proteome</keyword>
<dbReference type="AlphaFoldDB" id="A0AAV7IHX8"/>
<reference evidence="1 2" key="1">
    <citation type="journal article" date="2021" name="J. Hered.">
        <title>A chromosome-level genome assembly of the parasitoid wasp, Cotesia glomerata (Hymenoptera: Braconidae).</title>
        <authorList>
            <person name="Pinto B.J."/>
            <person name="Weis J.J."/>
            <person name="Gamble T."/>
            <person name="Ode P.J."/>
            <person name="Paul R."/>
            <person name="Zaspel J.M."/>
        </authorList>
    </citation>
    <scope>NUCLEOTIDE SEQUENCE [LARGE SCALE GENOMIC DNA]</scope>
    <source>
        <strain evidence="1">CgM1</strain>
    </source>
</reference>
<organism evidence="1 2">
    <name type="scientific">Cotesia glomerata</name>
    <name type="common">Lepidopteran parasitic wasp</name>
    <name type="synonym">Apanteles glomeratus</name>
    <dbReference type="NCBI Taxonomy" id="32391"/>
    <lineage>
        <taxon>Eukaryota</taxon>
        <taxon>Metazoa</taxon>
        <taxon>Ecdysozoa</taxon>
        <taxon>Arthropoda</taxon>
        <taxon>Hexapoda</taxon>
        <taxon>Insecta</taxon>
        <taxon>Pterygota</taxon>
        <taxon>Neoptera</taxon>
        <taxon>Endopterygota</taxon>
        <taxon>Hymenoptera</taxon>
        <taxon>Apocrita</taxon>
        <taxon>Ichneumonoidea</taxon>
        <taxon>Braconidae</taxon>
        <taxon>Microgastrinae</taxon>
        <taxon>Cotesia</taxon>
    </lineage>
</organism>
<accession>A0AAV7IHX8</accession>
<evidence type="ECO:0000313" key="1">
    <source>
        <dbReference type="EMBL" id="KAH0552031.1"/>
    </source>
</evidence>